<reference evidence="2" key="1">
    <citation type="submission" date="2016-10" db="EMBL/GenBank/DDBJ databases">
        <title>Sequence of Gallionella enrichment culture.</title>
        <authorList>
            <person name="Poehlein A."/>
            <person name="Muehling M."/>
            <person name="Daniel R."/>
        </authorList>
    </citation>
    <scope>NUCLEOTIDE SEQUENCE</scope>
</reference>
<keyword evidence="1" id="KW-0812">Transmembrane</keyword>
<keyword evidence="1" id="KW-0472">Membrane</keyword>
<feature type="transmembrane region" description="Helical" evidence="1">
    <location>
        <begin position="6"/>
        <end position="27"/>
    </location>
</feature>
<feature type="transmembrane region" description="Helical" evidence="1">
    <location>
        <begin position="39"/>
        <end position="59"/>
    </location>
</feature>
<name>A0A1J5QRT9_9ZZZZ</name>
<dbReference type="AlphaFoldDB" id="A0A1J5QRT9"/>
<sequence>MLTLFLAWLLGTAAMPLALGGALGAFAPRLLRAGRAARVAAWCAGAALLVHLLLVGSGAVRDGAMLDYAAVLAAAWGVAAWRCR</sequence>
<feature type="transmembrane region" description="Helical" evidence="1">
    <location>
        <begin position="65"/>
        <end position="83"/>
    </location>
</feature>
<gene>
    <name evidence="2" type="ORF">GALL_380460</name>
</gene>
<organism evidence="2">
    <name type="scientific">mine drainage metagenome</name>
    <dbReference type="NCBI Taxonomy" id="410659"/>
    <lineage>
        <taxon>unclassified sequences</taxon>
        <taxon>metagenomes</taxon>
        <taxon>ecological metagenomes</taxon>
    </lineage>
</organism>
<keyword evidence="1" id="KW-1133">Transmembrane helix</keyword>
<accession>A0A1J5QRT9</accession>
<protein>
    <submittedName>
        <fullName evidence="2">Uncharacterized protein</fullName>
    </submittedName>
</protein>
<comment type="caution">
    <text evidence="2">The sequence shown here is derived from an EMBL/GenBank/DDBJ whole genome shotgun (WGS) entry which is preliminary data.</text>
</comment>
<evidence type="ECO:0000313" key="2">
    <source>
        <dbReference type="EMBL" id="OIQ80211.1"/>
    </source>
</evidence>
<dbReference type="EMBL" id="MLJW01001093">
    <property type="protein sequence ID" value="OIQ80211.1"/>
    <property type="molecule type" value="Genomic_DNA"/>
</dbReference>
<evidence type="ECO:0000256" key="1">
    <source>
        <dbReference type="SAM" id="Phobius"/>
    </source>
</evidence>
<proteinExistence type="predicted"/>